<feature type="domain" description="CSD1" evidence="2">
    <location>
        <begin position="8"/>
        <end position="46"/>
    </location>
</feature>
<proteinExistence type="predicted"/>
<dbReference type="STRING" id="10029.G3I0B3"/>
<dbReference type="Proteomes" id="UP000001075">
    <property type="component" value="Unassembled WGS sequence"/>
</dbReference>
<gene>
    <name evidence="3" type="ORF">I79_016792</name>
</gene>
<dbReference type="InterPro" id="IPR012340">
    <property type="entry name" value="NA-bd_OB-fold"/>
</dbReference>
<feature type="region of interest" description="Disordered" evidence="1">
    <location>
        <begin position="43"/>
        <end position="66"/>
    </location>
</feature>
<evidence type="ECO:0000256" key="1">
    <source>
        <dbReference type="SAM" id="MobiDB-lite"/>
    </source>
</evidence>
<name>G3I0B3_CRIGR</name>
<sequence length="79" mass="8712">MHADLLSDILIHGTKARNRSIHGDVVVVELLPKNEWKGRTAALCENDSEDKASGESPSEPMPTGELTRKYNPALILFVK</sequence>
<keyword evidence="3" id="KW-0378">Hydrolase</keyword>
<evidence type="ECO:0000313" key="4">
    <source>
        <dbReference type="Proteomes" id="UP000001075"/>
    </source>
</evidence>
<keyword evidence="3" id="KW-0269">Exonuclease</keyword>
<protein>
    <submittedName>
        <fullName evidence="3">DIS3-like exonuclease 1</fullName>
    </submittedName>
</protein>
<dbReference type="Gene3D" id="2.40.50.690">
    <property type="match status" value="1"/>
</dbReference>
<accession>G3I0B3</accession>
<dbReference type="Pfam" id="PF17216">
    <property type="entry name" value="Rrp44_CSD1"/>
    <property type="match status" value="1"/>
</dbReference>
<keyword evidence="3" id="KW-0540">Nuclease</keyword>
<dbReference type="SUPFAM" id="SSF50249">
    <property type="entry name" value="Nucleic acid-binding proteins"/>
    <property type="match status" value="1"/>
</dbReference>
<dbReference type="InterPro" id="IPR033771">
    <property type="entry name" value="Rrp44_CSD1"/>
</dbReference>
<dbReference type="AlphaFoldDB" id="G3I0B3"/>
<evidence type="ECO:0000259" key="2">
    <source>
        <dbReference type="Pfam" id="PF17216"/>
    </source>
</evidence>
<evidence type="ECO:0000313" key="3">
    <source>
        <dbReference type="EMBL" id="EGV91682.1"/>
    </source>
</evidence>
<reference evidence="4" key="1">
    <citation type="journal article" date="2011" name="Nat. Biotechnol.">
        <title>The genomic sequence of the Chinese hamster ovary (CHO)-K1 cell line.</title>
        <authorList>
            <person name="Xu X."/>
            <person name="Nagarajan H."/>
            <person name="Lewis N.E."/>
            <person name="Pan S."/>
            <person name="Cai Z."/>
            <person name="Liu X."/>
            <person name="Chen W."/>
            <person name="Xie M."/>
            <person name="Wang W."/>
            <person name="Hammond S."/>
            <person name="Andersen M.R."/>
            <person name="Neff N."/>
            <person name="Passarelli B."/>
            <person name="Koh W."/>
            <person name="Fan H.C."/>
            <person name="Wang J."/>
            <person name="Gui Y."/>
            <person name="Lee K.H."/>
            <person name="Betenbaugh M.J."/>
            <person name="Quake S.R."/>
            <person name="Famili I."/>
            <person name="Palsson B.O."/>
            <person name="Wang J."/>
        </authorList>
    </citation>
    <scope>NUCLEOTIDE SEQUENCE [LARGE SCALE GENOMIC DNA]</scope>
    <source>
        <strain evidence="4">CHO K1 cell line</strain>
    </source>
</reference>
<organism evidence="3 4">
    <name type="scientific">Cricetulus griseus</name>
    <name type="common">Chinese hamster</name>
    <name type="synonym">Cricetulus barabensis griseus</name>
    <dbReference type="NCBI Taxonomy" id="10029"/>
    <lineage>
        <taxon>Eukaryota</taxon>
        <taxon>Metazoa</taxon>
        <taxon>Chordata</taxon>
        <taxon>Craniata</taxon>
        <taxon>Vertebrata</taxon>
        <taxon>Euteleostomi</taxon>
        <taxon>Mammalia</taxon>
        <taxon>Eutheria</taxon>
        <taxon>Euarchontoglires</taxon>
        <taxon>Glires</taxon>
        <taxon>Rodentia</taxon>
        <taxon>Myomorpha</taxon>
        <taxon>Muroidea</taxon>
        <taxon>Cricetidae</taxon>
        <taxon>Cricetinae</taxon>
        <taxon>Cricetulus</taxon>
    </lineage>
</organism>
<dbReference type="InParanoid" id="G3I0B3"/>
<dbReference type="EMBL" id="JH001004">
    <property type="protein sequence ID" value="EGV91682.1"/>
    <property type="molecule type" value="Genomic_DNA"/>
</dbReference>
<dbReference type="GO" id="GO:0004527">
    <property type="term" value="F:exonuclease activity"/>
    <property type="evidence" value="ECO:0007669"/>
    <property type="project" value="UniProtKB-KW"/>
</dbReference>